<dbReference type="InterPro" id="IPR039476">
    <property type="entry name" value="P2CMN_synthase_LarB"/>
</dbReference>
<dbReference type="SMART" id="SM01001">
    <property type="entry name" value="AIRC"/>
    <property type="match status" value="1"/>
</dbReference>
<dbReference type="PANTHER" id="PTHR43064">
    <property type="entry name" value="PHOSPHORIBOSYLAMINOIMIDAZOLE CARBOXYLASE-RELATED"/>
    <property type="match status" value="1"/>
</dbReference>
<reference evidence="2" key="1">
    <citation type="submission" date="2018-06" db="EMBL/GenBank/DDBJ databases">
        <authorList>
            <person name="Zhirakovskaya E."/>
        </authorList>
    </citation>
    <scope>NUCLEOTIDE SEQUENCE</scope>
</reference>
<organism evidence="2">
    <name type="scientific">hydrothermal vent metagenome</name>
    <dbReference type="NCBI Taxonomy" id="652676"/>
    <lineage>
        <taxon>unclassified sequences</taxon>
        <taxon>metagenomes</taxon>
        <taxon>ecological metagenomes</taxon>
    </lineage>
</organism>
<dbReference type="Gene3D" id="3.40.50.1970">
    <property type="match status" value="1"/>
</dbReference>
<dbReference type="PANTHER" id="PTHR43064:SF1">
    <property type="entry name" value="SLL1489 PROTEIN"/>
    <property type="match status" value="1"/>
</dbReference>
<dbReference type="SUPFAM" id="SSF52255">
    <property type="entry name" value="N5-CAIR mutase (phosphoribosylaminoimidazole carboxylase, PurE)"/>
    <property type="match status" value="1"/>
</dbReference>
<evidence type="ECO:0000259" key="1">
    <source>
        <dbReference type="SMART" id="SM01001"/>
    </source>
</evidence>
<protein>
    <submittedName>
        <fullName evidence="2">Circadian phase modifier</fullName>
    </submittedName>
</protein>
<sequence>MARKVKYFKISSRNFNISVMDAVLLNELLQKVKEGTLSPETALEKLRSLPFEAIDSSHVDHHRALRQGIPEVVFAEGKTAEEVLRISRAIYKKSRKLLITRVDEDIRKALRIKGAKYYPRSRVIMAGGIKSGSGLVLVLTAGTSDIAVAEEASLTASFLGSRVETVYDVGVAGIHRLFAYMDLIRKARVIVVVAGMEGALPSVVGGIADSVVIGVPASTGYGTSFGGLTALFAMLNSCVPGIAVVNIDNGFGAGCLAHRINTGTER</sequence>
<dbReference type="EMBL" id="UOGI01000104">
    <property type="protein sequence ID" value="VAX31269.1"/>
    <property type="molecule type" value="Genomic_DNA"/>
</dbReference>
<name>A0A3B1CM81_9ZZZZ</name>
<dbReference type="GO" id="GO:0006189">
    <property type="term" value="P:'de novo' IMP biosynthetic process"/>
    <property type="evidence" value="ECO:0007669"/>
    <property type="project" value="InterPro"/>
</dbReference>
<dbReference type="GO" id="GO:0016787">
    <property type="term" value="F:hydrolase activity"/>
    <property type="evidence" value="ECO:0007669"/>
    <property type="project" value="InterPro"/>
</dbReference>
<proteinExistence type="predicted"/>
<dbReference type="InterPro" id="IPR000031">
    <property type="entry name" value="PurE_dom"/>
</dbReference>
<evidence type="ECO:0000313" key="2">
    <source>
        <dbReference type="EMBL" id="VAX31269.1"/>
    </source>
</evidence>
<gene>
    <name evidence="2" type="ORF">MNBD_NITROSPIRAE03-785</name>
</gene>
<dbReference type="Pfam" id="PF00731">
    <property type="entry name" value="AIRC"/>
    <property type="match status" value="1"/>
</dbReference>
<dbReference type="AlphaFoldDB" id="A0A3B1CM81"/>
<accession>A0A3B1CM81</accession>
<dbReference type="NCBIfam" id="NF033503">
    <property type="entry name" value="LarB"/>
    <property type="match status" value="1"/>
</dbReference>
<feature type="domain" description="PurE" evidence="1">
    <location>
        <begin position="134"/>
        <end position="266"/>
    </location>
</feature>